<reference evidence="3 4" key="1">
    <citation type="submission" date="2019-04" db="EMBL/GenBank/DDBJ databases">
        <title>Streptomyces oryziradicis sp. nov., a novel actinomycete isolated from rhizosphere soil of rice (Oryza sativa L.).</title>
        <authorList>
            <person name="Li C."/>
        </authorList>
    </citation>
    <scope>NUCLEOTIDE SEQUENCE [LARGE SCALE GENOMIC DNA]</scope>
    <source>
        <strain evidence="3 4">NEAU-C40</strain>
    </source>
</reference>
<dbReference type="InterPro" id="IPR003594">
    <property type="entry name" value="HATPase_dom"/>
</dbReference>
<protein>
    <submittedName>
        <fullName evidence="3">ATP-binding protein</fullName>
    </submittedName>
</protein>
<keyword evidence="1" id="KW-0808">Transferase</keyword>
<dbReference type="Proteomes" id="UP000305778">
    <property type="component" value="Unassembled WGS sequence"/>
</dbReference>
<keyword evidence="4" id="KW-1185">Reference proteome</keyword>
<comment type="caution">
    <text evidence="3">The sequence shown here is derived from an EMBL/GenBank/DDBJ whole genome shotgun (WGS) entry which is preliminary data.</text>
</comment>
<evidence type="ECO:0000256" key="1">
    <source>
        <dbReference type="ARBA" id="ARBA00022527"/>
    </source>
</evidence>
<dbReference type="Gene3D" id="3.30.565.10">
    <property type="entry name" value="Histidine kinase-like ATPase, C-terminal domain"/>
    <property type="match status" value="1"/>
</dbReference>
<dbReference type="RefSeq" id="WP_136728424.1">
    <property type="nucleotide sequence ID" value="NZ_SUMC01000053.1"/>
</dbReference>
<dbReference type="Pfam" id="PF13581">
    <property type="entry name" value="HATPase_c_2"/>
    <property type="match status" value="1"/>
</dbReference>
<dbReference type="EMBL" id="SUMC01000053">
    <property type="protein sequence ID" value="TKA03298.1"/>
    <property type="molecule type" value="Genomic_DNA"/>
</dbReference>
<gene>
    <name evidence="3" type="ORF">FCI23_36195</name>
</gene>
<dbReference type="PANTHER" id="PTHR35526">
    <property type="entry name" value="ANTI-SIGMA-F FACTOR RSBW-RELATED"/>
    <property type="match status" value="1"/>
</dbReference>
<keyword evidence="3" id="KW-0067">ATP-binding</keyword>
<dbReference type="SUPFAM" id="SSF55874">
    <property type="entry name" value="ATPase domain of HSP90 chaperone/DNA topoisomerase II/histidine kinase"/>
    <property type="match status" value="1"/>
</dbReference>
<dbReference type="PANTHER" id="PTHR35526:SF3">
    <property type="entry name" value="ANTI-SIGMA-F FACTOR RSBW"/>
    <property type="match status" value="1"/>
</dbReference>
<dbReference type="GO" id="GO:0004674">
    <property type="term" value="F:protein serine/threonine kinase activity"/>
    <property type="evidence" value="ECO:0007669"/>
    <property type="project" value="UniProtKB-KW"/>
</dbReference>
<dbReference type="CDD" id="cd16936">
    <property type="entry name" value="HATPase_RsbW-like"/>
    <property type="match status" value="1"/>
</dbReference>
<dbReference type="InterPro" id="IPR036890">
    <property type="entry name" value="HATPase_C_sf"/>
</dbReference>
<dbReference type="InterPro" id="IPR050267">
    <property type="entry name" value="Anti-sigma-factor_SerPK"/>
</dbReference>
<sequence length="134" mass="14627">MLRRKAFRLPHHPASVGVARLRVRDHLTVWGRDPDILESVLLIVSELVTNAVRHGPVPARDFEVAVTALADGSCVVEVSDSEQNPPVLRDPKEADESGRGLRLVEALADTWGVRHRGRYGKTVWAVLGAPVEGG</sequence>
<proteinExistence type="predicted"/>
<evidence type="ECO:0000259" key="2">
    <source>
        <dbReference type="Pfam" id="PF13581"/>
    </source>
</evidence>
<keyword evidence="3" id="KW-0547">Nucleotide-binding</keyword>
<accession>A0A4U0S4V2</accession>
<evidence type="ECO:0000313" key="4">
    <source>
        <dbReference type="Proteomes" id="UP000305778"/>
    </source>
</evidence>
<dbReference type="AlphaFoldDB" id="A0A4U0S4V2"/>
<dbReference type="OrthoDB" id="4251531at2"/>
<feature type="domain" description="Histidine kinase/HSP90-like ATPase" evidence="2">
    <location>
        <begin position="10"/>
        <end position="126"/>
    </location>
</feature>
<dbReference type="GO" id="GO:0005524">
    <property type="term" value="F:ATP binding"/>
    <property type="evidence" value="ECO:0007669"/>
    <property type="project" value="UniProtKB-KW"/>
</dbReference>
<keyword evidence="1" id="KW-0723">Serine/threonine-protein kinase</keyword>
<organism evidence="3 4">
    <name type="scientific">Actinacidiphila oryziradicis</name>
    <dbReference type="NCBI Taxonomy" id="2571141"/>
    <lineage>
        <taxon>Bacteria</taxon>
        <taxon>Bacillati</taxon>
        <taxon>Actinomycetota</taxon>
        <taxon>Actinomycetes</taxon>
        <taxon>Kitasatosporales</taxon>
        <taxon>Streptomycetaceae</taxon>
        <taxon>Actinacidiphila</taxon>
    </lineage>
</organism>
<name>A0A4U0S4V2_9ACTN</name>
<keyword evidence="1" id="KW-0418">Kinase</keyword>
<evidence type="ECO:0000313" key="3">
    <source>
        <dbReference type="EMBL" id="TKA03298.1"/>
    </source>
</evidence>